<proteinExistence type="predicted"/>
<dbReference type="InterPro" id="IPR007210">
    <property type="entry name" value="ABC_Gly_betaine_transp_sub-bd"/>
</dbReference>
<dbReference type="RefSeq" id="WP_085543641.1">
    <property type="nucleotide sequence ID" value="NZ_FXBB01000002.1"/>
</dbReference>
<dbReference type="Pfam" id="PF04069">
    <property type="entry name" value="OpuAC"/>
    <property type="match status" value="1"/>
</dbReference>
<dbReference type="Gene3D" id="3.10.105.10">
    <property type="entry name" value="Dipeptide-binding Protein, Domain 3"/>
    <property type="match status" value="1"/>
</dbReference>
<keyword evidence="3" id="KW-1185">Reference proteome</keyword>
<dbReference type="OrthoDB" id="9801163at2"/>
<evidence type="ECO:0000259" key="1">
    <source>
        <dbReference type="Pfam" id="PF04069"/>
    </source>
</evidence>
<organism evidence="2 3">
    <name type="scientific">Dethiosulfovibrio salsuginis</name>
    <dbReference type="NCBI Taxonomy" id="561720"/>
    <lineage>
        <taxon>Bacteria</taxon>
        <taxon>Thermotogati</taxon>
        <taxon>Synergistota</taxon>
        <taxon>Synergistia</taxon>
        <taxon>Synergistales</taxon>
        <taxon>Dethiosulfovibrionaceae</taxon>
        <taxon>Dethiosulfovibrio</taxon>
    </lineage>
</organism>
<accession>A0A1X7IH39</accession>
<evidence type="ECO:0000313" key="3">
    <source>
        <dbReference type="Proteomes" id="UP000193355"/>
    </source>
</evidence>
<dbReference type="Proteomes" id="UP000193355">
    <property type="component" value="Unassembled WGS sequence"/>
</dbReference>
<protein>
    <submittedName>
        <fullName evidence="2">Glycine betaine/proline transport system substrate-binding protein</fullName>
    </submittedName>
</protein>
<feature type="domain" description="ABC-type glycine betaine transport system substrate-binding" evidence="1">
    <location>
        <begin position="29"/>
        <end position="308"/>
    </location>
</feature>
<reference evidence="3" key="1">
    <citation type="submission" date="2017-04" db="EMBL/GenBank/DDBJ databases">
        <authorList>
            <person name="Varghese N."/>
            <person name="Submissions S."/>
        </authorList>
    </citation>
    <scope>NUCLEOTIDE SEQUENCE [LARGE SCALE GENOMIC DNA]</scope>
    <source>
        <strain evidence="3">USBA 82</strain>
    </source>
</reference>
<dbReference type="STRING" id="561720.SAMN06275492_10214"/>
<name>A0A1X7IH39_9BACT</name>
<dbReference type="EMBL" id="FXBB01000002">
    <property type="protein sequence ID" value="SMG13548.1"/>
    <property type="molecule type" value="Genomic_DNA"/>
</dbReference>
<dbReference type="CDD" id="cd13641">
    <property type="entry name" value="PBP2_HisX_like"/>
    <property type="match status" value="1"/>
</dbReference>
<dbReference type="AlphaFoldDB" id="A0A1X7IH39"/>
<dbReference type="Gene3D" id="3.40.190.100">
    <property type="entry name" value="Glycine betaine-binding periplasmic protein, domain 2"/>
    <property type="match status" value="1"/>
</dbReference>
<sequence>MRNLKTIFAVILTTIAIFPSARLEAVGNEVIFTDFSWDSAQFHNRVAGYILEKGFDRKVRYSFTEEMPGFLGLERGDLHLAMETWVDNSISFWDKAKERGRIVDLGKNYPDAPQGWYVPAYVVKGDPKRGIEPLAPDLKSVSDLPKYWEVFKDPEDKGKGRFLNGPTGWPVSVKNASKLEAYGLDETYSNFYAGSGAALAVGIAGAYEKGQPVLAYYWEPTPLLGKYDMIKLEEPPYDPEVWKGSGACAFPACRVLKTGNAAFLESEPEIKAFVEAYATSLELTSTALAKMDAEGMTHDEAARWFLREHPDLWASWVDEEVRVKVLAALKADG</sequence>
<dbReference type="GO" id="GO:0043190">
    <property type="term" value="C:ATP-binding cassette (ABC) transporter complex"/>
    <property type="evidence" value="ECO:0007669"/>
    <property type="project" value="InterPro"/>
</dbReference>
<dbReference type="Gene3D" id="3.40.190.10">
    <property type="entry name" value="Periplasmic binding protein-like II"/>
    <property type="match status" value="1"/>
</dbReference>
<dbReference type="SUPFAM" id="SSF53850">
    <property type="entry name" value="Periplasmic binding protein-like II"/>
    <property type="match status" value="1"/>
</dbReference>
<evidence type="ECO:0000313" key="2">
    <source>
        <dbReference type="EMBL" id="SMG13548.1"/>
    </source>
</evidence>
<dbReference type="GO" id="GO:0022857">
    <property type="term" value="F:transmembrane transporter activity"/>
    <property type="evidence" value="ECO:0007669"/>
    <property type="project" value="InterPro"/>
</dbReference>
<gene>
    <name evidence="2" type="ORF">SAMN06275492_10214</name>
</gene>